<dbReference type="Gene3D" id="3.40.50.720">
    <property type="entry name" value="NAD(P)-binding Rossmann-like Domain"/>
    <property type="match status" value="1"/>
</dbReference>
<keyword evidence="4" id="KW-0566">Pantothenate biosynthesis</keyword>
<dbReference type="InterPro" id="IPR051402">
    <property type="entry name" value="KPR-Related"/>
</dbReference>
<protein>
    <recommendedName>
        <fullName evidence="4">2-dehydropantoate 2-reductase</fullName>
        <ecNumber evidence="4">1.1.1.169</ecNumber>
    </recommendedName>
    <alternativeName>
        <fullName evidence="4">Ketopantoate reductase</fullName>
    </alternativeName>
</protein>
<dbReference type="NCBIfam" id="TIGR00745">
    <property type="entry name" value="apbA_panE"/>
    <property type="match status" value="1"/>
</dbReference>
<organism evidence="7 8">
    <name type="scientific">Candidatus Carbonibacillus altaicus</name>
    <dbReference type="NCBI Taxonomy" id="2163959"/>
    <lineage>
        <taxon>Bacteria</taxon>
        <taxon>Bacillati</taxon>
        <taxon>Bacillota</taxon>
        <taxon>Bacilli</taxon>
        <taxon>Bacillales</taxon>
        <taxon>Candidatus Carbonibacillus</taxon>
    </lineage>
</organism>
<gene>
    <name evidence="7" type="ORF">BSOLF_2334</name>
</gene>
<keyword evidence="3 4" id="KW-0560">Oxidoreductase</keyword>
<dbReference type="EC" id="1.1.1.169" evidence="4"/>
<dbReference type="PANTHER" id="PTHR21708">
    <property type="entry name" value="PROBABLE 2-DEHYDROPANTOATE 2-REDUCTASE"/>
    <property type="match status" value="1"/>
</dbReference>
<dbReference type="AlphaFoldDB" id="A0A2R6Y313"/>
<evidence type="ECO:0000313" key="7">
    <source>
        <dbReference type="EMBL" id="PTQ57064.1"/>
    </source>
</evidence>
<evidence type="ECO:0000256" key="2">
    <source>
        <dbReference type="ARBA" id="ARBA00022857"/>
    </source>
</evidence>
<evidence type="ECO:0000313" key="8">
    <source>
        <dbReference type="Proteomes" id="UP000244338"/>
    </source>
</evidence>
<dbReference type="Proteomes" id="UP000244338">
    <property type="component" value="Unassembled WGS sequence"/>
</dbReference>
<accession>A0A2R6Y313</accession>
<dbReference type="InterPro" id="IPR008927">
    <property type="entry name" value="6-PGluconate_DH-like_C_sf"/>
</dbReference>
<dbReference type="InterPro" id="IPR013332">
    <property type="entry name" value="KPR_N"/>
</dbReference>
<dbReference type="SUPFAM" id="SSF48179">
    <property type="entry name" value="6-phosphogluconate dehydrogenase C-terminal domain-like"/>
    <property type="match status" value="1"/>
</dbReference>
<dbReference type="PANTHER" id="PTHR21708:SF26">
    <property type="entry name" value="2-DEHYDROPANTOATE 2-REDUCTASE"/>
    <property type="match status" value="1"/>
</dbReference>
<comment type="similarity">
    <text evidence="1 4">Belongs to the ketopantoate reductase family.</text>
</comment>
<proteinExistence type="inferred from homology"/>
<evidence type="ECO:0000259" key="6">
    <source>
        <dbReference type="Pfam" id="PF08546"/>
    </source>
</evidence>
<dbReference type="UniPathway" id="UPA00028">
    <property type="reaction ID" value="UER00004"/>
</dbReference>
<comment type="caution">
    <text evidence="7">The sequence shown here is derived from an EMBL/GenBank/DDBJ whole genome shotgun (WGS) entry which is preliminary data.</text>
</comment>
<feature type="domain" description="Ketopantoate reductase N-terminal" evidence="5">
    <location>
        <begin position="6"/>
        <end position="149"/>
    </location>
</feature>
<keyword evidence="2 4" id="KW-0521">NADP</keyword>
<dbReference type="Pfam" id="PF02558">
    <property type="entry name" value="ApbA"/>
    <property type="match status" value="1"/>
</dbReference>
<dbReference type="GO" id="GO:0005737">
    <property type="term" value="C:cytoplasm"/>
    <property type="evidence" value="ECO:0007669"/>
    <property type="project" value="TreeGrafter"/>
</dbReference>
<feature type="domain" description="Ketopantoate reductase C-terminal" evidence="6">
    <location>
        <begin position="179"/>
        <end position="302"/>
    </location>
</feature>
<dbReference type="InterPro" id="IPR003710">
    <property type="entry name" value="ApbA"/>
</dbReference>
<dbReference type="GO" id="GO:0015940">
    <property type="term" value="P:pantothenate biosynthetic process"/>
    <property type="evidence" value="ECO:0007669"/>
    <property type="project" value="UniProtKB-UniPathway"/>
</dbReference>
<dbReference type="Gene3D" id="1.10.1040.10">
    <property type="entry name" value="N-(1-d-carboxylethyl)-l-norvaline Dehydrogenase, domain 2"/>
    <property type="match status" value="1"/>
</dbReference>
<evidence type="ECO:0000256" key="1">
    <source>
        <dbReference type="ARBA" id="ARBA00007870"/>
    </source>
</evidence>
<sequence>MSIQKVAIIGLGAMGIMYGHHLAKRMKESDLLMIADEARIERYRRDHLYCNGERCQFQYVTPDADVGPVDLVLFTVKFHQLPEAIQAVRNFVGPKTLLLSALNGIDSEEMIGAAYGMENVVYCVAQGMDPLREENRVSYEHMGILVIGDPTPGHISPNVKRLAAFFDRVDLPYEIETHMKKRMWGKFMLNVGVNQTVAVYRGNFGMVQQAGEAREKMIAAMREVLNLAPKEGVDLTEEDLTYWLSVLDTLNPAGKPSLAQDVEAGRPTEVDMFSGTVIALGKKHGVPTPVNEELYTRIKEIENKD</sequence>
<dbReference type="InterPro" id="IPR013328">
    <property type="entry name" value="6PGD_dom2"/>
</dbReference>
<evidence type="ECO:0000256" key="3">
    <source>
        <dbReference type="ARBA" id="ARBA00023002"/>
    </source>
</evidence>
<comment type="pathway">
    <text evidence="4">Cofactor biosynthesis; (R)-pantothenate biosynthesis; (R)-pantoate from 3-methyl-2-oxobutanoate: step 2/2.</text>
</comment>
<comment type="function">
    <text evidence="4">Catalyzes the NADPH-dependent reduction of ketopantoate into pantoic acid.</text>
</comment>
<evidence type="ECO:0000256" key="4">
    <source>
        <dbReference type="RuleBase" id="RU362068"/>
    </source>
</evidence>
<dbReference type="Pfam" id="PF08546">
    <property type="entry name" value="ApbA_C"/>
    <property type="match status" value="1"/>
</dbReference>
<comment type="catalytic activity">
    <reaction evidence="4">
        <text>(R)-pantoate + NADP(+) = 2-dehydropantoate + NADPH + H(+)</text>
        <dbReference type="Rhea" id="RHEA:16233"/>
        <dbReference type="ChEBI" id="CHEBI:11561"/>
        <dbReference type="ChEBI" id="CHEBI:15378"/>
        <dbReference type="ChEBI" id="CHEBI:15980"/>
        <dbReference type="ChEBI" id="CHEBI:57783"/>
        <dbReference type="ChEBI" id="CHEBI:58349"/>
        <dbReference type="EC" id="1.1.1.169"/>
    </reaction>
</comment>
<dbReference type="EMBL" id="PEBX01000014">
    <property type="protein sequence ID" value="PTQ57064.1"/>
    <property type="molecule type" value="Genomic_DNA"/>
</dbReference>
<evidence type="ECO:0000259" key="5">
    <source>
        <dbReference type="Pfam" id="PF02558"/>
    </source>
</evidence>
<name>A0A2R6Y313_9BACL</name>
<dbReference type="SUPFAM" id="SSF51735">
    <property type="entry name" value="NAD(P)-binding Rossmann-fold domains"/>
    <property type="match status" value="1"/>
</dbReference>
<reference evidence="8" key="1">
    <citation type="journal article" date="2018" name="Sci. Rep.">
        <title>Lignite coal burning seam in the remote Altai Mountains harbors a hydrogen-driven thermophilic microbial community.</title>
        <authorList>
            <person name="Kadnikov V.V."/>
            <person name="Mardanov A.V."/>
            <person name="Ivasenko D.A."/>
            <person name="Antsiferov D.V."/>
            <person name="Beletsky A.V."/>
            <person name="Karnachuk O.V."/>
            <person name="Ravin N.V."/>
        </authorList>
    </citation>
    <scope>NUCLEOTIDE SEQUENCE [LARGE SCALE GENOMIC DNA]</scope>
</reference>
<dbReference type="InterPro" id="IPR036291">
    <property type="entry name" value="NAD(P)-bd_dom_sf"/>
</dbReference>
<dbReference type="InterPro" id="IPR013752">
    <property type="entry name" value="KPA_reductase"/>
</dbReference>
<dbReference type="GO" id="GO:0008677">
    <property type="term" value="F:2-dehydropantoate 2-reductase activity"/>
    <property type="evidence" value="ECO:0007669"/>
    <property type="project" value="UniProtKB-EC"/>
</dbReference>